<name>A0A2A9M8S9_BESBE</name>
<feature type="compositionally biased region" description="Basic and acidic residues" evidence="1">
    <location>
        <begin position="476"/>
        <end position="491"/>
    </location>
</feature>
<evidence type="ECO:0000256" key="1">
    <source>
        <dbReference type="SAM" id="MobiDB-lite"/>
    </source>
</evidence>
<feature type="compositionally biased region" description="Pro residues" evidence="1">
    <location>
        <begin position="132"/>
        <end position="148"/>
    </location>
</feature>
<feature type="compositionally biased region" description="Low complexity" evidence="1">
    <location>
        <begin position="164"/>
        <end position="197"/>
    </location>
</feature>
<feature type="compositionally biased region" description="Basic and acidic residues" evidence="1">
    <location>
        <begin position="394"/>
        <end position="403"/>
    </location>
</feature>
<evidence type="ECO:0000313" key="2">
    <source>
        <dbReference type="EMBL" id="PFH34888.1"/>
    </source>
</evidence>
<accession>A0A2A9M8S9</accession>
<feature type="region of interest" description="Disordered" evidence="1">
    <location>
        <begin position="1"/>
        <end position="89"/>
    </location>
</feature>
<gene>
    <name evidence="2" type="ORF">BESB_069210</name>
</gene>
<dbReference type="AlphaFoldDB" id="A0A2A9M8S9"/>
<feature type="region of interest" description="Disordered" evidence="1">
    <location>
        <begin position="107"/>
        <end position="198"/>
    </location>
</feature>
<dbReference type="KEGG" id="bbes:BESB_069210"/>
<sequence length="514" mass="55481">MAAALRWRGDAEARDERSESDTGRVGARPSAERGDGDGGPGRSRGDEWLPADEDRLRGGDVSPGRRERPEVSDDRAGKDETFFPQPARGAALLRNFSLRRRLGLIEGLEPATLGRGPRAIYASSSSCVGHPASPPHMPSPPSSYPVPSPRSVRMSGSGDEARLASLSPASPVSTSSPFPAARCSVSAASSPSSAAASRRADLLAPFTTLRLTLAPAAMLRAQKASLPQADSPRASRPPHGPAEAETESAREGREESTERDDEPSSAADCGLSATPPHLKTPALVVPNCVGGGDLKAADEDRDGRRDPRREEELAEKEMQLEEQREARALTEAALKLAKEKIRALERDNAALRAGGGLRALLALSGARGQRRANWARRQETADSPLLHDRVACSSLRERGRSEEAEAGAAGREGADERGEGEREASSNYMTDRGGGSQLETDTDVLEQKLRLYRRQLLSLSQENQRLWDFYVQATKREETSKAEESKRKEKSPSISDVADARTYVVSRPQFDLRS</sequence>
<feature type="compositionally biased region" description="Basic and acidic residues" evidence="1">
    <location>
        <begin position="412"/>
        <end position="424"/>
    </location>
</feature>
<proteinExistence type="predicted"/>
<dbReference type="GeneID" id="40311847"/>
<dbReference type="Proteomes" id="UP000224006">
    <property type="component" value="Chromosome VI"/>
</dbReference>
<feature type="compositionally biased region" description="Basic and acidic residues" evidence="1">
    <location>
        <begin position="7"/>
        <end position="22"/>
    </location>
</feature>
<feature type="region of interest" description="Disordered" evidence="1">
    <location>
        <begin position="222"/>
        <end position="318"/>
    </location>
</feature>
<evidence type="ECO:0000313" key="3">
    <source>
        <dbReference type="Proteomes" id="UP000224006"/>
    </source>
</evidence>
<protein>
    <submittedName>
        <fullName evidence="2">Uncharacterized protein</fullName>
    </submittedName>
</protein>
<dbReference type="VEuPathDB" id="ToxoDB:BESB_069210"/>
<feature type="region of interest" description="Disordered" evidence="1">
    <location>
        <begin position="394"/>
        <end position="440"/>
    </location>
</feature>
<feature type="compositionally biased region" description="Basic and acidic residues" evidence="1">
    <location>
        <begin position="247"/>
        <end position="256"/>
    </location>
</feature>
<keyword evidence="3" id="KW-1185">Reference proteome</keyword>
<organism evidence="2 3">
    <name type="scientific">Besnoitia besnoiti</name>
    <name type="common">Apicomplexan protozoan</name>
    <dbReference type="NCBI Taxonomy" id="94643"/>
    <lineage>
        <taxon>Eukaryota</taxon>
        <taxon>Sar</taxon>
        <taxon>Alveolata</taxon>
        <taxon>Apicomplexa</taxon>
        <taxon>Conoidasida</taxon>
        <taxon>Coccidia</taxon>
        <taxon>Eucoccidiorida</taxon>
        <taxon>Eimeriorina</taxon>
        <taxon>Sarcocystidae</taxon>
        <taxon>Besnoitia</taxon>
    </lineage>
</organism>
<dbReference type="RefSeq" id="XP_029218897.1">
    <property type="nucleotide sequence ID" value="XM_029365314.1"/>
</dbReference>
<feature type="compositionally biased region" description="Basic and acidic residues" evidence="1">
    <location>
        <begin position="295"/>
        <end position="318"/>
    </location>
</feature>
<feature type="region of interest" description="Disordered" evidence="1">
    <location>
        <begin position="476"/>
        <end position="495"/>
    </location>
</feature>
<feature type="compositionally biased region" description="Basic and acidic residues" evidence="1">
    <location>
        <begin position="43"/>
        <end position="81"/>
    </location>
</feature>
<reference evidence="2 3" key="1">
    <citation type="submission" date="2017-09" db="EMBL/GenBank/DDBJ databases">
        <title>Genome sequencing of Besnoitia besnoiti strain Bb-Ger1.</title>
        <authorList>
            <person name="Schares G."/>
            <person name="Venepally P."/>
            <person name="Lorenzi H.A."/>
        </authorList>
    </citation>
    <scope>NUCLEOTIDE SEQUENCE [LARGE SCALE GENOMIC DNA]</scope>
    <source>
        <strain evidence="2 3">Bb-Ger1</strain>
    </source>
</reference>
<dbReference type="EMBL" id="NWUJ01000006">
    <property type="protein sequence ID" value="PFH34888.1"/>
    <property type="molecule type" value="Genomic_DNA"/>
</dbReference>
<comment type="caution">
    <text evidence="2">The sequence shown here is derived from an EMBL/GenBank/DDBJ whole genome shotgun (WGS) entry which is preliminary data.</text>
</comment>